<gene>
    <name evidence="2" type="ORF">IW254_001178</name>
</gene>
<dbReference type="EMBL" id="JADOUE010000001">
    <property type="protein sequence ID" value="MBG6122209.1"/>
    <property type="molecule type" value="Genomic_DNA"/>
</dbReference>
<dbReference type="RefSeq" id="WP_231375436.1">
    <property type="nucleotide sequence ID" value="NZ_CP046980.1"/>
</dbReference>
<reference evidence="2" key="1">
    <citation type="submission" date="2020-11" db="EMBL/GenBank/DDBJ databases">
        <title>Sequencing the genomes of 1000 actinobacteria strains.</title>
        <authorList>
            <person name="Klenk H.-P."/>
        </authorList>
    </citation>
    <scope>NUCLEOTIDE SEQUENCE</scope>
    <source>
        <strain evidence="2">DSM 45632</strain>
    </source>
</reference>
<keyword evidence="3" id="KW-1185">Reference proteome</keyword>
<accession>A0A931E014</accession>
<protein>
    <recommendedName>
        <fullName evidence="4">Transposase</fullName>
    </recommendedName>
</protein>
<dbReference type="Proteomes" id="UP000658613">
    <property type="component" value="Unassembled WGS sequence"/>
</dbReference>
<feature type="region of interest" description="Disordered" evidence="1">
    <location>
        <begin position="59"/>
        <end position="81"/>
    </location>
</feature>
<dbReference type="AlphaFoldDB" id="A0A931E014"/>
<evidence type="ECO:0000256" key="1">
    <source>
        <dbReference type="SAM" id="MobiDB-lite"/>
    </source>
</evidence>
<name>A0A931E014_9CORY</name>
<sequence length="81" mass="9233">MKIITQKVIHALDGHQCVDIDELNTRIRALVDAINTATPFRNQDTSRREVFNEFERDQWARPKASYDTDGSSGSADPEKNQ</sequence>
<organism evidence="2 3">
    <name type="scientific">Corynebacterium aquatimens</name>
    <dbReference type="NCBI Taxonomy" id="1190508"/>
    <lineage>
        <taxon>Bacteria</taxon>
        <taxon>Bacillati</taxon>
        <taxon>Actinomycetota</taxon>
        <taxon>Actinomycetes</taxon>
        <taxon>Mycobacteriales</taxon>
        <taxon>Corynebacteriaceae</taxon>
        <taxon>Corynebacterium</taxon>
    </lineage>
</organism>
<proteinExistence type="predicted"/>
<evidence type="ECO:0008006" key="4">
    <source>
        <dbReference type="Google" id="ProtNLM"/>
    </source>
</evidence>
<evidence type="ECO:0000313" key="2">
    <source>
        <dbReference type="EMBL" id="MBG6122209.1"/>
    </source>
</evidence>
<evidence type="ECO:0000313" key="3">
    <source>
        <dbReference type="Proteomes" id="UP000658613"/>
    </source>
</evidence>
<comment type="caution">
    <text evidence="2">The sequence shown here is derived from an EMBL/GenBank/DDBJ whole genome shotgun (WGS) entry which is preliminary data.</text>
</comment>